<feature type="transmembrane region" description="Helical" evidence="2">
    <location>
        <begin position="68"/>
        <end position="86"/>
    </location>
</feature>
<protein>
    <recommendedName>
        <fullName evidence="5">Bacterial membrane protein YfhO</fullName>
    </recommendedName>
</protein>
<dbReference type="STRING" id="796943.HMPREF9625_00153"/>
<evidence type="ECO:0000313" key="4">
    <source>
        <dbReference type="Proteomes" id="UP000018461"/>
    </source>
</evidence>
<feature type="transmembrane region" description="Helical" evidence="2">
    <location>
        <begin position="157"/>
        <end position="176"/>
    </location>
</feature>
<feature type="transmembrane region" description="Helical" evidence="2">
    <location>
        <begin position="232"/>
        <end position="256"/>
    </location>
</feature>
<name>G9WLE4_9FIRM</name>
<dbReference type="PANTHER" id="PTHR38454">
    <property type="entry name" value="INTEGRAL MEMBRANE PROTEIN-RELATED"/>
    <property type="match status" value="1"/>
</dbReference>
<feature type="compositionally biased region" description="Basic and acidic residues" evidence="1">
    <location>
        <begin position="837"/>
        <end position="858"/>
    </location>
</feature>
<dbReference type="Pfam" id="PF09586">
    <property type="entry name" value="YfhO"/>
    <property type="match status" value="1"/>
</dbReference>
<evidence type="ECO:0000256" key="1">
    <source>
        <dbReference type="SAM" id="MobiDB-lite"/>
    </source>
</evidence>
<feature type="region of interest" description="Disordered" evidence="1">
    <location>
        <begin position="837"/>
        <end position="908"/>
    </location>
</feature>
<feature type="transmembrane region" description="Helical" evidence="2">
    <location>
        <begin position="409"/>
        <end position="428"/>
    </location>
</feature>
<sequence length="908" mass="104039">MKMTKKWIRKEDMLSFLLPLVTMLLIFIVKGIFPFGQESFLRTDLYHQYAPFLREFQAKLQSFSSLKYSFNIGLGVNFTSLIAYYLASPLNFFVILFPKGLVVEYISYLIILKIALSGMTASIYLRKHFQKNGLFAVLFSMLYALSGYVAAYSWNVMWLDCIFLFPLILLGLEELMDEGKPILYTVSLALAILSNYYISIMICLFLILYFVSRLFYAAVTDVRDLGRQTGRFALYSLLSGIMAGILLLPAFFALRLTASASISFPKTLIQYFSIIDMMARLFPFVETEQGLKHWPNIYAGTLSLFILPLYYKNPAIQKKKKIIYAAFMLFFFMSFSVNALNFIWHGFHYPNSLPARQSFIFIFLLIMQGAEWFLKRKTSAKKDLSFALFLSFSFVILCQKLITEEAFHWSVFYLTLLFLFLFYLLFYLEKRGMEVRITEILLIALCFVELSINMAVTSVPTTSRAAYLEGSKESSKILKELRREDSGFYRFIREDAKTKDDGALMQYHSASVFSSTAYGDMSDWYTELGMEASTNAYSINGASPLMKSLLGIKYEILKKEPKHAEDKGLSYLSGVGEYRLYENHFALPLAYLLSKKELDAFDLHAGTPALVQNSISGALGAEDIFTTILGKMDSSSYYFTVEKSSEIYVYVNNDKVKEVKAILPGDEKNFEHVDRGYFLSLGYLEAGTEVELKSLTTGENMDATVYSFSYEVLGEITDMLSGRAMELDKWRDGYVKGKITAGSDAVLFTSIPYDPGWKVKVDGKRIETEKSFSAFLGIPLTAGDHEIEMRFVPEGYYLGILFSIGAILFFVLLLFMKKRWDSEEAYYIRPERIERRPERREKKEERKEELSNESKNQEALEEEEKNSNVPVGANGRSRKRGNELAPYRGNLPRGRSRSQVVEKMEVKE</sequence>
<feature type="transmembrane region" description="Helical" evidence="2">
    <location>
        <begin position="386"/>
        <end position="403"/>
    </location>
</feature>
<feature type="transmembrane region" description="Helical" evidence="2">
    <location>
        <begin position="132"/>
        <end position="151"/>
    </location>
</feature>
<feature type="transmembrane region" description="Helical" evidence="2">
    <location>
        <begin position="322"/>
        <end position="344"/>
    </location>
</feature>
<keyword evidence="2" id="KW-0812">Transmembrane</keyword>
<keyword evidence="4" id="KW-1185">Reference proteome</keyword>
<organism evidence="3 4">
    <name type="scientific">Oribacterium parvum ACB1</name>
    <dbReference type="NCBI Taxonomy" id="796943"/>
    <lineage>
        <taxon>Bacteria</taxon>
        <taxon>Bacillati</taxon>
        <taxon>Bacillota</taxon>
        <taxon>Clostridia</taxon>
        <taxon>Lachnospirales</taxon>
        <taxon>Lachnospiraceae</taxon>
        <taxon>Oribacterium</taxon>
    </lineage>
</organism>
<keyword evidence="2" id="KW-1133">Transmembrane helix</keyword>
<dbReference type="PANTHER" id="PTHR38454:SF1">
    <property type="entry name" value="INTEGRAL MEMBRANE PROTEIN"/>
    <property type="match status" value="1"/>
</dbReference>
<dbReference type="EMBL" id="AFZC02000003">
    <property type="protein sequence ID" value="EHL12599.1"/>
    <property type="molecule type" value="Genomic_DNA"/>
</dbReference>
<comment type="caution">
    <text evidence="3">The sequence shown here is derived from an EMBL/GenBank/DDBJ whole genome shotgun (WGS) entry which is preliminary data.</text>
</comment>
<accession>G9WLE4</accession>
<evidence type="ECO:0008006" key="5">
    <source>
        <dbReference type="Google" id="ProtNLM"/>
    </source>
</evidence>
<feature type="transmembrane region" description="Helical" evidence="2">
    <location>
        <begin position="440"/>
        <end position="459"/>
    </location>
</feature>
<reference evidence="3" key="1">
    <citation type="submission" date="2011-08" db="EMBL/GenBank/DDBJ databases">
        <authorList>
            <consortium name="The Broad Institute Genome Sequencing Platform"/>
            <person name="Earl A."/>
            <person name="Ward D."/>
            <person name="Feldgarden M."/>
            <person name="Gevers D."/>
            <person name="Sizova M."/>
            <person name="Hazen A."/>
            <person name="Epstein S."/>
            <person name="Young S.K."/>
            <person name="Zeng Q."/>
            <person name="Gargeya S."/>
            <person name="Fitzgerald M."/>
            <person name="Haas B."/>
            <person name="Abouelleil A."/>
            <person name="Alvarado L."/>
            <person name="Arachchi H.M."/>
            <person name="Berlin A."/>
            <person name="Brown A."/>
            <person name="Chapman S.B."/>
            <person name="Chen Z."/>
            <person name="Dunbar C."/>
            <person name="Freedman E."/>
            <person name="Gearin G."/>
            <person name="Gellesch M."/>
            <person name="Goldberg J."/>
            <person name="Griggs A."/>
            <person name="Gujja S."/>
            <person name="Heiman D."/>
            <person name="Howarth C."/>
            <person name="Larson L."/>
            <person name="Lui A."/>
            <person name="MacDonald P.J.P."/>
            <person name="Montmayeur A."/>
            <person name="Murphy C."/>
            <person name="Neiman D."/>
            <person name="Pearson M."/>
            <person name="Priest M."/>
            <person name="Roberts A."/>
            <person name="Saif S."/>
            <person name="Shea T."/>
            <person name="Shenoy N."/>
            <person name="Sisk P."/>
            <person name="Stolte C."/>
            <person name="Sykes S."/>
            <person name="Wortman J."/>
            <person name="Nusbaum C."/>
            <person name="Birren B."/>
        </authorList>
    </citation>
    <scope>NUCLEOTIDE SEQUENCE</scope>
    <source>
        <strain evidence="3">ACB1</strain>
    </source>
</reference>
<feature type="transmembrane region" description="Helical" evidence="2">
    <location>
        <begin position="13"/>
        <end position="33"/>
    </location>
</feature>
<feature type="transmembrane region" description="Helical" evidence="2">
    <location>
        <begin position="356"/>
        <end position="374"/>
    </location>
</feature>
<feature type="transmembrane region" description="Helical" evidence="2">
    <location>
        <begin position="106"/>
        <end position="125"/>
    </location>
</feature>
<keyword evidence="2" id="KW-0472">Membrane</keyword>
<dbReference type="AlphaFoldDB" id="G9WLE4"/>
<dbReference type="HOGENOM" id="CLU_008413_0_0_9"/>
<feature type="transmembrane region" description="Helical" evidence="2">
    <location>
        <begin position="796"/>
        <end position="816"/>
    </location>
</feature>
<feature type="transmembrane region" description="Helical" evidence="2">
    <location>
        <begin position="188"/>
        <end position="212"/>
    </location>
</feature>
<dbReference type="InterPro" id="IPR018580">
    <property type="entry name" value="Uncharacterised_YfhO"/>
</dbReference>
<gene>
    <name evidence="3" type="ORF">HMPREF9625_00153</name>
</gene>
<dbReference type="RefSeq" id="WP_009534027.1">
    <property type="nucleotide sequence ID" value="NZ_KE148312.1"/>
</dbReference>
<reference evidence="3" key="2">
    <citation type="submission" date="2013-03" db="EMBL/GenBank/DDBJ databases">
        <title>The Genome Sequence of Oribacterium sp. ACB1.</title>
        <authorList>
            <consortium name="The Broad Institute Genomics Platform"/>
            <consortium name="The Broad Institute Genome Sequencing Center for Infectious Disease"/>
            <person name="Earl A."/>
            <person name="Ward D."/>
            <person name="Feldgarden M."/>
            <person name="Gevers D."/>
            <person name="Sizova M."/>
            <person name="Hazen A."/>
            <person name="Epstein S."/>
            <person name="Walker B."/>
            <person name="Young S."/>
            <person name="Zeng Q."/>
            <person name="Gargeya S."/>
            <person name="Fitzgerald M."/>
            <person name="Haas B."/>
            <person name="Abouelleil A."/>
            <person name="Allen A.W."/>
            <person name="Alvarado L."/>
            <person name="Arachchi H.M."/>
            <person name="Berlin A.M."/>
            <person name="Chapman S.B."/>
            <person name="Gainer-Dewar J."/>
            <person name="Goldberg J."/>
            <person name="Griggs A."/>
            <person name="Gujja S."/>
            <person name="Hansen M."/>
            <person name="Howarth C."/>
            <person name="Imamovic A."/>
            <person name="Ireland A."/>
            <person name="Larimer J."/>
            <person name="McCowan C."/>
            <person name="Murphy C."/>
            <person name="Pearson M."/>
            <person name="Poon T.W."/>
            <person name="Priest M."/>
            <person name="Roberts A."/>
            <person name="Saif S."/>
            <person name="Shea T."/>
            <person name="Sisk P."/>
            <person name="Sykes S."/>
            <person name="Wortman J."/>
            <person name="Nusbaum C."/>
            <person name="Birren B."/>
        </authorList>
    </citation>
    <scope>NUCLEOTIDE SEQUENCE [LARGE SCALE GENOMIC DNA]</scope>
    <source>
        <strain evidence="3">ACB1</strain>
    </source>
</reference>
<proteinExistence type="predicted"/>
<dbReference type="PATRIC" id="fig|796943.3.peg.532"/>
<evidence type="ECO:0000313" key="3">
    <source>
        <dbReference type="EMBL" id="EHL12599.1"/>
    </source>
</evidence>
<evidence type="ECO:0000256" key="2">
    <source>
        <dbReference type="SAM" id="Phobius"/>
    </source>
</evidence>
<dbReference type="Proteomes" id="UP000018461">
    <property type="component" value="Unassembled WGS sequence"/>
</dbReference>
<feature type="transmembrane region" description="Helical" evidence="2">
    <location>
        <begin position="291"/>
        <end position="310"/>
    </location>
</feature>